<evidence type="ECO:0000256" key="2">
    <source>
        <dbReference type="ARBA" id="ARBA00023015"/>
    </source>
</evidence>
<feature type="domain" description="RNA polymerase sigma-70" evidence="8">
    <location>
        <begin position="206"/>
        <end position="232"/>
    </location>
</feature>
<dbReference type="InterPro" id="IPR000943">
    <property type="entry name" value="RNA_pol_sigma70"/>
</dbReference>
<dbReference type="OrthoDB" id="9799825at2"/>
<dbReference type="PRINTS" id="PR00046">
    <property type="entry name" value="SIGMA70FCT"/>
</dbReference>
<reference evidence="10" key="2">
    <citation type="journal article" date="2016" name="Genome Announc.">
        <title>Draft Genome Sequences of Two Novel Amoeba-Resistant Intranuclear Bacteria, 'Candidatus Berkiella cookevillensis' and 'Candidatus Berkiella aquae'.</title>
        <authorList>
            <person name="Mehari Y.T."/>
            <person name="Arivett B.A."/>
            <person name="Farone A.L."/>
            <person name="Gunderson J.H."/>
            <person name="Farone M.B."/>
        </authorList>
    </citation>
    <scope>NUCLEOTIDE SEQUENCE</scope>
    <source>
        <strain evidence="10">HT99</strain>
    </source>
</reference>
<comment type="function">
    <text evidence="6">Sigma factors are initiation factors that promote the attachment of RNA polymerase to specific initiation sites and are then released. This sigma factor controls the expression of flagella-related genes.</text>
</comment>
<keyword evidence="1 6" id="KW-0963">Cytoplasm</keyword>
<proteinExistence type="inferred from homology"/>
<dbReference type="Pfam" id="PF04545">
    <property type="entry name" value="Sigma70_r4"/>
    <property type="match status" value="1"/>
</dbReference>
<dbReference type="GO" id="GO:0016987">
    <property type="term" value="F:sigma factor activity"/>
    <property type="evidence" value="ECO:0007669"/>
    <property type="project" value="UniProtKB-UniRule"/>
</dbReference>
<evidence type="ECO:0000259" key="8">
    <source>
        <dbReference type="PROSITE" id="PS00716"/>
    </source>
</evidence>
<dbReference type="PANTHER" id="PTHR30385:SF7">
    <property type="entry name" value="RNA POLYMERASE SIGMA FACTOR FLIA"/>
    <property type="match status" value="1"/>
</dbReference>
<accession>A0A0Q9YZ53</accession>
<evidence type="ECO:0000256" key="3">
    <source>
        <dbReference type="ARBA" id="ARBA00023082"/>
    </source>
</evidence>
<organism evidence="9">
    <name type="scientific">Candidatus Berkiella aquae</name>
    <dbReference type="NCBI Taxonomy" id="295108"/>
    <lineage>
        <taxon>Bacteria</taxon>
        <taxon>Pseudomonadati</taxon>
        <taxon>Pseudomonadota</taxon>
        <taxon>Gammaproteobacteria</taxon>
        <taxon>Candidatus Berkiellales</taxon>
        <taxon>Candidatus Berkiellaceae</taxon>
        <taxon>Candidatus Berkiella</taxon>
    </lineage>
</organism>
<dbReference type="InterPro" id="IPR014284">
    <property type="entry name" value="RNA_pol_sigma-70_dom"/>
</dbReference>
<dbReference type="FunFam" id="1.10.1740.10:FF:000002">
    <property type="entry name" value="RNA polymerase sigma factor FliA"/>
    <property type="match status" value="1"/>
</dbReference>
<keyword evidence="4 6" id="KW-0238">DNA-binding</keyword>
<feature type="DNA-binding region" description="H-T-H motif" evidence="6">
    <location>
        <begin position="207"/>
        <end position="226"/>
    </location>
</feature>
<dbReference type="STRING" id="295108.HT99x_01227"/>
<dbReference type="GO" id="GO:0005737">
    <property type="term" value="C:cytoplasm"/>
    <property type="evidence" value="ECO:0007669"/>
    <property type="project" value="UniProtKB-SubCell"/>
</dbReference>
<dbReference type="Proteomes" id="UP000051497">
    <property type="component" value="Unassembled WGS sequence"/>
</dbReference>
<feature type="region of interest" description="Sigma-70 factor domain-4" evidence="6">
    <location>
        <begin position="185"/>
        <end position="233"/>
    </location>
</feature>
<comment type="caution">
    <text evidence="6">Lacks conserved residue(s) required for the propagation of feature annotation.</text>
</comment>
<protein>
    <recommendedName>
        <fullName evidence="6">RNA polymerase sigma factor FliA</fullName>
    </recommendedName>
    <alternativeName>
        <fullName evidence="6">RNA polymerase sigma factor for flagellar operon</fullName>
    </alternativeName>
    <alternativeName>
        <fullName evidence="6">Sigma F</fullName>
    </alternativeName>
    <alternativeName>
        <fullName evidence="6">Sigma-28</fullName>
    </alternativeName>
</protein>
<dbReference type="PATRIC" id="fig|1590043.3.peg.1242"/>
<evidence type="ECO:0000256" key="5">
    <source>
        <dbReference type="ARBA" id="ARBA00023163"/>
    </source>
</evidence>
<evidence type="ECO:0000256" key="6">
    <source>
        <dbReference type="HAMAP-Rule" id="MF_00962"/>
    </source>
</evidence>
<dbReference type="InterPro" id="IPR028617">
    <property type="entry name" value="Sigma70_FliA"/>
</dbReference>
<dbReference type="SUPFAM" id="SSF88659">
    <property type="entry name" value="Sigma3 and sigma4 domains of RNA polymerase sigma factors"/>
    <property type="match status" value="2"/>
</dbReference>
<evidence type="ECO:0000256" key="1">
    <source>
        <dbReference type="ARBA" id="ARBA00022490"/>
    </source>
</evidence>
<dbReference type="InterPro" id="IPR007624">
    <property type="entry name" value="RNA_pol_sigma70_r3"/>
</dbReference>
<feature type="domain" description="RNA polymerase sigma-70" evidence="7">
    <location>
        <begin position="45"/>
        <end position="58"/>
    </location>
</feature>
<dbReference type="GO" id="GO:0003677">
    <property type="term" value="F:DNA binding"/>
    <property type="evidence" value="ECO:0007669"/>
    <property type="project" value="UniProtKB-UniRule"/>
</dbReference>
<dbReference type="NCBIfam" id="TIGR02937">
    <property type="entry name" value="sigma70-ECF"/>
    <property type="match status" value="1"/>
</dbReference>
<dbReference type="PIRSF" id="PIRSF000770">
    <property type="entry name" value="RNA_pol_sigma-SigE/K"/>
    <property type="match status" value="1"/>
</dbReference>
<dbReference type="InterPro" id="IPR007630">
    <property type="entry name" value="RNA_pol_sigma70_r4"/>
</dbReference>
<dbReference type="RefSeq" id="WP_075065860.1">
    <property type="nucleotide sequence ID" value="NZ_LKAJ02000001.1"/>
</dbReference>
<feature type="short sequence motif" description="Interaction with polymerase core subunit RpoC" evidence="6">
    <location>
        <begin position="45"/>
        <end position="48"/>
    </location>
</feature>
<dbReference type="InterPro" id="IPR013324">
    <property type="entry name" value="RNA_pol_sigma_r3/r4-like"/>
</dbReference>
<comment type="caution">
    <text evidence="9">The sequence shown here is derived from an EMBL/GenBank/DDBJ whole genome shotgun (WGS) entry which is preliminary data.</text>
</comment>
<dbReference type="EMBL" id="LKAJ02000001">
    <property type="protein sequence ID" value="MCS5711406.1"/>
    <property type="molecule type" value="Genomic_DNA"/>
</dbReference>
<dbReference type="InterPro" id="IPR012845">
    <property type="entry name" value="RNA_pol_sigma_FliA_WhiG"/>
</dbReference>
<dbReference type="GO" id="GO:0006352">
    <property type="term" value="P:DNA-templated transcription initiation"/>
    <property type="evidence" value="ECO:0007669"/>
    <property type="project" value="UniProtKB-UniRule"/>
</dbReference>
<comment type="similarity">
    <text evidence="6">Belongs to the sigma-70 factor family. FliA subfamily.</text>
</comment>
<evidence type="ECO:0000313" key="10">
    <source>
        <dbReference type="EMBL" id="MCS5711406.1"/>
    </source>
</evidence>
<dbReference type="PROSITE" id="PS00716">
    <property type="entry name" value="SIGMA70_2"/>
    <property type="match status" value="1"/>
</dbReference>
<gene>
    <name evidence="6 9" type="primary">fliA</name>
    <name evidence="10" type="ORF">HT99x_008160</name>
    <name evidence="9" type="ORF">HT99x_01227</name>
</gene>
<keyword evidence="5 6" id="KW-0804">Transcription</keyword>
<dbReference type="Pfam" id="PF04539">
    <property type="entry name" value="Sigma70_r3"/>
    <property type="match status" value="1"/>
</dbReference>
<keyword evidence="3 6" id="KW-0731">Sigma factor</keyword>
<reference evidence="10" key="3">
    <citation type="submission" date="2021-06" db="EMBL/GenBank/DDBJ databases">
        <title>Genomic Description and Analysis of Intracellular Bacteria, Candidatus Berkiella cookevillensis and Candidatus Berkiella aquae.</title>
        <authorList>
            <person name="Kidane D.T."/>
            <person name="Mehari Y.T."/>
            <person name="Rice F.C."/>
            <person name="Arivett B.A."/>
            <person name="Farone A.L."/>
            <person name="Berk S.G."/>
            <person name="Farone M.B."/>
        </authorList>
    </citation>
    <scope>NUCLEOTIDE SEQUENCE</scope>
    <source>
        <strain evidence="10">HT99</strain>
    </source>
</reference>
<dbReference type="Gene3D" id="1.10.1740.10">
    <property type="match status" value="1"/>
</dbReference>
<keyword evidence="11" id="KW-1185">Reference proteome</keyword>
<dbReference type="AlphaFoldDB" id="A0A0Q9YZ53"/>
<dbReference type="SUPFAM" id="SSF88946">
    <property type="entry name" value="Sigma2 domain of RNA polymerase sigma factors"/>
    <property type="match status" value="1"/>
</dbReference>
<dbReference type="Gene3D" id="1.20.140.160">
    <property type="match status" value="1"/>
</dbReference>
<dbReference type="NCBIfam" id="TIGR02479">
    <property type="entry name" value="FliA_WhiG"/>
    <property type="match status" value="1"/>
</dbReference>
<evidence type="ECO:0000313" key="9">
    <source>
        <dbReference type="EMBL" id="KRG21475.1"/>
    </source>
</evidence>
<name>A0A0Q9YZ53_9GAMM</name>
<evidence type="ECO:0000313" key="11">
    <source>
        <dbReference type="Proteomes" id="UP000051497"/>
    </source>
</evidence>
<comment type="subcellular location">
    <subcellularLocation>
        <location evidence="6">Cytoplasm</location>
    </subcellularLocation>
</comment>
<dbReference type="GO" id="GO:0003899">
    <property type="term" value="F:DNA-directed RNA polymerase activity"/>
    <property type="evidence" value="ECO:0007669"/>
    <property type="project" value="InterPro"/>
</dbReference>
<dbReference type="EMBL" id="LKAJ01000004">
    <property type="protein sequence ID" value="KRG21475.1"/>
    <property type="molecule type" value="Genomic_DNA"/>
</dbReference>
<dbReference type="Pfam" id="PF04542">
    <property type="entry name" value="Sigma70_r2"/>
    <property type="match status" value="1"/>
</dbReference>
<dbReference type="CDD" id="cd06171">
    <property type="entry name" value="Sigma70_r4"/>
    <property type="match status" value="1"/>
</dbReference>
<dbReference type="InterPro" id="IPR013325">
    <property type="entry name" value="RNA_pol_sigma_r2"/>
</dbReference>
<feature type="region of interest" description="Sigma-70 factor domain-2" evidence="6">
    <location>
        <begin position="18"/>
        <end position="90"/>
    </location>
</feature>
<keyword evidence="2 6" id="KW-0805">Transcription regulation</keyword>
<evidence type="ECO:0000256" key="4">
    <source>
        <dbReference type="ARBA" id="ARBA00023125"/>
    </source>
</evidence>
<dbReference type="HAMAP" id="MF_00962">
    <property type="entry name" value="Sigma70_FliA"/>
    <property type="match status" value="1"/>
</dbReference>
<evidence type="ECO:0000259" key="7">
    <source>
        <dbReference type="PROSITE" id="PS00715"/>
    </source>
</evidence>
<dbReference type="InterPro" id="IPR007627">
    <property type="entry name" value="RNA_pol_sigma70_r2"/>
</dbReference>
<sequence>MSGAATYKSVLKESDEDFIKEYAPLVKRIAHHLLARLPAIIQADDLIQAGMIGLIEAARNFDEKKGATFVTYAGIRIRGAMLDEIRKGDWAPRSVHKNSRRVAQAMREVENKTGRDARDTDVAQTLGVSLEEYHQIVQDSNSSKIFAFEDLGVNEEAIDCPTNNPISGPLEGLQRDDFKYKLSKEIEKLPEREKLVLALYYDEELNLREVGEVLGVSESRISQIHSQAMLRLKSRLVNWK</sequence>
<dbReference type="NCBIfam" id="NF005413">
    <property type="entry name" value="PRK06986.1"/>
    <property type="match status" value="1"/>
</dbReference>
<dbReference type="PROSITE" id="PS00715">
    <property type="entry name" value="SIGMA70_1"/>
    <property type="match status" value="1"/>
</dbReference>
<reference evidence="9" key="1">
    <citation type="submission" date="2015-09" db="EMBL/GenBank/DDBJ databases">
        <title>Draft Genome Sequences of Two Novel Amoeba-resistant Intranuclear Bacteria, Candidatus Berkiella cookevillensis and Candidatus Berkiella aquae.</title>
        <authorList>
            <person name="Mehari Y.T."/>
            <person name="Arivett B.A."/>
            <person name="Farone A.L."/>
            <person name="Gunderson J.H."/>
            <person name="Farone M.B."/>
        </authorList>
    </citation>
    <scope>NUCLEOTIDE SEQUENCE [LARGE SCALE GENOMIC DNA]</scope>
    <source>
        <strain evidence="9">HT99</strain>
    </source>
</reference>
<dbReference type="PANTHER" id="PTHR30385">
    <property type="entry name" value="SIGMA FACTOR F FLAGELLAR"/>
    <property type="match status" value="1"/>
</dbReference>